<dbReference type="InterPro" id="IPR036047">
    <property type="entry name" value="F-box-like_dom_sf"/>
</dbReference>
<keyword evidence="3" id="KW-1185">Reference proteome</keyword>
<name>A0AAW0QBB1_9PEZI</name>
<dbReference type="Proteomes" id="UP001392437">
    <property type="component" value="Unassembled WGS sequence"/>
</dbReference>
<organism evidence="2 3">
    <name type="scientific">Apiospora kogelbergensis</name>
    <dbReference type="NCBI Taxonomy" id="1337665"/>
    <lineage>
        <taxon>Eukaryota</taxon>
        <taxon>Fungi</taxon>
        <taxon>Dikarya</taxon>
        <taxon>Ascomycota</taxon>
        <taxon>Pezizomycotina</taxon>
        <taxon>Sordariomycetes</taxon>
        <taxon>Xylariomycetidae</taxon>
        <taxon>Amphisphaeriales</taxon>
        <taxon>Apiosporaceae</taxon>
        <taxon>Apiospora</taxon>
    </lineage>
</organism>
<dbReference type="PROSITE" id="PS50181">
    <property type="entry name" value="FBOX"/>
    <property type="match status" value="1"/>
</dbReference>
<feature type="domain" description="F-box" evidence="1">
    <location>
        <begin position="36"/>
        <end position="82"/>
    </location>
</feature>
<accession>A0AAW0QBB1</accession>
<dbReference type="AlphaFoldDB" id="A0AAW0QBB1"/>
<comment type="caution">
    <text evidence="2">The sequence shown here is derived from an EMBL/GenBank/DDBJ whole genome shotgun (WGS) entry which is preliminary data.</text>
</comment>
<evidence type="ECO:0000313" key="2">
    <source>
        <dbReference type="EMBL" id="KAK8100485.1"/>
    </source>
</evidence>
<dbReference type="EMBL" id="JAQQWP010000009">
    <property type="protein sequence ID" value="KAK8100485.1"/>
    <property type="molecule type" value="Genomic_DNA"/>
</dbReference>
<dbReference type="SUPFAM" id="SSF81383">
    <property type="entry name" value="F-box domain"/>
    <property type="match status" value="1"/>
</dbReference>
<dbReference type="Pfam" id="PF00646">
    <property type="entry name" value="F-box"/>
    <property type="match status" value="1"/>
</dbReference>
<proteinExistence type="predicted"/>
<reference evidence="2 3" key="1">
    <citation type="submission" date="2023-01" db="EMBL/GenBank/DDBJ databases">
        <title>Analysis of 21 Apiospora genomes using comparative genomics revels a genus with tremendous synthesis potential of carbohydrate active enzymes and secondary metabolites.</title>
        <authorList>
            <person name="Sorensen T."/>
        </authorList>
    </citation>
    <scope>NUCLEOTIDE SEQUENCE [LARGE SCALE GENOMIC DNA]</scope>
    <source>
        <strain evidence="2 3">CBS 117206</strain>
    </source>
</reference>
<evidence type="ECO:0000259" key="1">
    <source>
        <dbReference type="PROSITE" id="PS50181"/>
    </source>
</evidence>
<protein>
    <recommendedName>
        <fullName evidence="1">F-box domain-containing protein</fullName>
    </recommendedName>
</protein>
<sequence>MAHEQAEQRTLMLRELRCRSIYMPRYSGMIEFTSSLGRLNQFPPEIMLMIMRQLDLQSLSRLSRVSYQGHGFVLWCPEYQDLLTFEPKTIEALRRSHILDLHAVVDLYRVFRTVGCDFCVERGPFLFLPTAQRCCMGCLKHHPALRLMTVGQAKKWYGLTKKQVEENLRVVHVSAHNVLLDGFHRHADTAFDNFYPNHGKGLIAARARDLAIAVHGSAKRAYRNVRTKVSKKGMIDKRDAWEAAYWHGGHLRAPDYDVLAISGVEWNYYWSRPHDQYSEKYTLMATLPFQTLKLEAGRKSLEPAPLWCRACQTARAWFEDYRGGEDDEVRLHGDLQGIRKCIPKHFRNDRYSAHRTLFRLADTARSTQDFVRHAVVCPGSVKTMRWYKEHTDVLDGVDVPDVNEV</sequence>
<evidence type="ECO:0000313" key="3">
    <source>
        <dbReference type="Proteomes" id="UP001392437"/>
    </source>
</evidence>
<dbReference type="InterPro" id="IPR001810">
    <property type="entry name" value="F-box_dom"/>
</dbReference>
<gene>
    <name evidence="2" type="ORF">PG999_010859</name>
</gene>